<dbReference type="CDD" id="cd01335">
    <property type="entry name" value="Radical_SAM"/>
    <property type="match status" value="1"/>
</dbReference>
<dbReference type="InterPro" id="IPR058240">
    <property type="entry name" value="rSAM_sf"/>
</dbReference>
<reference evidence="8" key="1">
    <citation type="journal article" date="2019" name="Int. J. Syst. Evol. Microbiol.">
        <title>The Global Catalogue of Microorganisms (GCM) 10K type strain sequencing project: providing services to taxonomists for standard genome sequencing and annotation.</title>
        <authorList>
            <consortium name="The Broad Institute Genomics Platform"/>
            <consortium name="The Broad Institute Genome Sequencing Center for Infectious Disease"/>
            <person name="Wu L."/>
            <person name="Ma J."/>
        </authorList>
    </citation>
    <scope>NUCLEOTIDE SEQUENCE [LARGE SCALE GENOMIC DNA]</scope>
    <source>
        <strain evidence="8">CGMCC 4.1467</strain>
    </source>
</reference>
<dbReference type="Pfam" id="PF04055">
    <property type="entry name" value="Radical_SAM"/>
    <property type="match status" value="1"/>
</dbReference>
<dbReference type="SUPFAM" id="SSF102114">
    <property type="entry name" value="Radical SAM enzymes"/>
    <property type="match status" value="1"/>
</dbReference>
<organism evidence="7 8">
    <name type="scientific">Haloferula chungangensis</name>
    <dbReference type="NCBI Taxonomy" id="1048331"/>
    <lineage>
        <taxon>Bacteria</taxon>
        <taxon>Pseudomonadati</taxon>
        <taxon>Verrucomicrobiota</taxon>
        <taxon>Verrucomicrobiia</taxon>
        <taxon>Verrucomicrobiales</taxon>
        <taxon>Verrucomicrobiaceae</taxon>
        <taxon>Haloferula</taxon>
    </lineage>
</organism>
<evidence type="ECO:0000256" key="2">
    <source>
        <dbReference type="ARBA" id="ARBA00022691"/>
    </source>
</evidence>
<dbReference type="Pfam" id="PF06969">
    <property type="entry name" value="HemN_C"/>
    <property type="match status" value="1"/>
</dbReference>
<proteinExistence type="predicted"/>
<accession>A0ABW2LAH1</accession>
<evidence type="ECO:0000256" key="4">
    <source>
        <dbReference type="ARBA" id="ARBA00023004"/>
    </source>
</evidence>
<keyword evidence="3" id="KW-0479">Metal-binding</keyword>
<comment type="caution">
    <text evidence="7">The sequence shown here is derived from an EMBL/GenBank/DDBJ whole genome shotgun (WGS) entry which is preliminary data.</text>
</comment>
<evidence type="ECO:0000313" key="8">
    <source>
        <dbReference type="Proteomes" id="UP001596472"/>
    </source>
</evidence>
<name>A0ABW2LAH1_9BACT</name>
<keyword evidence="8" id="KW-1185">Reference proteome</keyword>
<dbReference type="InterPro" id="IPR007197">
    <property type="entry name" value="rSAM"/>
</dbReference>
<dbReference type="EMBL" id="JBHTBS010000017">
    <property type="protein sequence ID" value="MFC7339451.1"/>
    <property type="molecule type" value="Genomic_DNA"/>
</dbReference>
<dbReference type="RefSeq" id="WP_379716294.1">
    <property type="nucleotide sequence ID" value="NZ_JBHTBS010000017.1"/>
</dbReference>
<dbReference type="SFLD" id="SFLDS00029">
    <property type="entry name" value="Radical_SAM"/>
    <property type="match status" value="1"/>
</dbReference>
<dbReference type="SMART" id="SM00729">
    <property type="entry name" value="Elp3"/>
    <property type="match status" value="1"/>
</dbReference>
<dbReference type="PANTHER" id="PTHR13932:SF5">
    <property type="entry name" value="RADICAL S-ADENOSYL METHIONINE DOMAIN-CONTAINING PROTEIN 1, MITOCHONDRIAL"/>
    <property type="match status" value="1"/>
</dbReference>
<dbReference type="Proteomes" id="UP001596472">
    <property type="component" value="Unassembled WGS sequence"/>
</dbReference>
<protein>
    <submittedName>
        <fullName evidence="7">Coproporphyrinogen-III oxidase family protein</fullName>
    </submittedName>
</protein>
<dbReference type="InterPro" id="IPR006638">
    <property type="entry name" value="Elp3/MiaA/NifB-like_rSAM"/>
</dbReference>
<keyword evidence="4" id="KW-0408">Iron</keyword>
<dbReference type="InterPro" id="IPR034505">
    <property type="entry name" value="Coproporphyrinogen-III_oxidase"/>
</dbReference>
<gene>
    <name evidence="7" type="ORF">ACFQY0_19820</name>
</gene>
<keyword evidence="2" id="KW-0949">S-adenosyl-L-methionine</keyword>
<dbReference type="SFLD" id="SFLDG01065">
    <property type="entry name" value="anaerobic_coproporphyrinogen-I"/>
    <property type="match status" value="1"/>
</dbReference>
<feature type="domain" description="Radical SAM core" evidence="6">
    <location>
        <begin position="45"/>
        <end position="280"/>
    </location>
</feature>
<dbReference type="InterPro" id="IPR010723">
    <property type="entry name" value="HemN_C"/>
</dbReference>
<dbReference type="InterPro" id="IPR013785">
    <property type="entry name" value="Aldolase_TIM"/>
</dbReference>
<dbReference type="Gene3D" id="3.20.20.70">
    <property type="entry name" value="Aldolase class I"/>
    <property type="match status" value="1"/>
</dbReference>
<evidence type="ECO:0000256" key="3">
    <source>
        <dbReference type="ARBA" id="ARBA00022723"/>
    </source>
</evidence>
<evidence type="ECO:0000256" key="1">
    <source>
        <dbReference type="ARBA" id="ARBA00001966"/>
    </source>
</evidence>
<evidence type="ECO:0000256" key="5">
    <source>
        <dbReference type="ARBA" id="ARBA00023014"/>
    </source>
</evidence>
<keyword evidence="5" id="KW-0411">Iron-sulfur</keyword>
<dbReference type="PANTHER" id="PTHR13932">
    <property type="entry name" value="COPROPORPHYRINIGEN III OXIDASE"/>
    <property type="match status" value="1"/>
</dbReference>
<evidence type="ECO:0000259" key="6">
    <source>
        <dbReference type="PROSITE" id="PS51918"/>
    </source>
</evidence>
<dbReference type="PROSITE" id="PS51918">
    <property type="entry name" value="RADICAL_SAM"/>
    <property type="match status" value="1"/>
</dbReference>
<sequence length="441" mass="50201">MPESTAPEKKGTRAGNYFISNYPPFSFWSEDNAAAVEQAYATPHEGTPPALGLYHHIPFCRKRCHFCYFRVYTDKNADEIKHYLDCTVRELETMARKPLIEGRKPHFVYFGGGTPSYLSPSQLTELTDRMKALLPWDAAEEIAFEAEPGTLNPNKVKAIKDIGVTRLSLGIENFDDRILEINGRAHRTKEVYRAYERIRAEGFDQVNIDLIAGMLEETEENWQRNIEKTLELQPDSVTIYQMEVPYNTGIYKDMKASGSLVAPIADWETKRRWVKEAFAALEADGYTISSGYTAVKDPSRTKFIYRDSLWGGADLLGLGVASFSHAKGVHYQNLTEIDDYDKALDAGRMPIKRALQTTEEERMIREFILRMKLGKVEAGHFSEKFGVNILERFDSQLAQIHDEGLLNVEDGKIILTRDGLLCVDNLLHDFFLPQHVTDQIV</sequence>
<comment type="cofactor">
    <cofactor evidence="1">
        <name>[4Fe-4S] cluster</name>
        <dbReference type="ChEBI" id="CHEBI:49883"/>
    </cofactor>
</comment>
<dbReference type="SFLD" id="SFLDG01082">
    <property type="entry name" value="B12-binding_domain_containing"/>
    <property type="match status" value="1"/>
</dbReference>
<evidence type="ECO:0000313" key="7">
    <source>
        <dbReference type="EMBL" id="MFC7339451.1"/>
    </source>
</evidence>